<organism evidence="5 6">
    <name type="scientific">Methylobacterium terricola</name>
    <dbReference type="NCBI Taxonomy" id="2583531"/>
    <lineage>
        <taxon>Bacteria</taxon>
        <taxon>Pseudomonadati</taxon>
        <taxon>Pseudomonadota</taxon>
        <taxon>Alphaproteobacteria</taxon>
        <taxon>Hyphomicrobiales</taxon>
        <taxon>Methylobacteriaceae</taxon>
        <taxon>Methylobacterium</taxon>
    </lineage>
</organism>
<dbReference type="InterPro" id="IPR018490">
    <property type="entry name" value="cNMP-bd_dom_sf"/>
</dbReference>
<dbReference type="CDD" id="cd00038">
    <property type="entry name" value="CAP_ED"/>
    <property type="match status" value="1"/>
</dbReference>
<evidence type="ECO:0000256" key="2">
    <source>
        <dbReference type="ARBA" id="ARBA00023125"/>
    </source>
</evidence>
<evidence type="ECO:0000313" key="6">
    <source>
        <dbReference type="Proteomes" id="UP000305267"/>
    </source>
</evidence>
<dbReference type="PANTHER" id="PTHR24567:SF68">
    <property type="entry name" value="DNA-BINDING TRANSCRIPTIONAL DUAL REGULATOR CRP"/>
    <property type="match status" value="1"/>
</dbReference>
<dbReference type="SUPFAM" id="SSF46785">
    <property type="entry name" value="Winged helix' DNA-binding domain"/>
    <property type="match status" value="1"/>
</dbReference>
<reference evidence="5 6" key="1">
    <citation type="submission" date="2019-06" db="EMBL/GenBank/DDBJ databases">
        <title>Genome of Methylobacterium sp. 17Sr1-39.</title>
        <authorList>
            <person name="Seo T."/>
        </authorList>
    </citation>
    <scope>NUCLEOTIDE SEQUENCE [LARGE SCALE GENOMIC DNA]</scope>
    <source>
        <strain evidence="5 6">17Sr1-39</strain>
    </source>
</reference>
<gene>
    <name evidence="5" type="ORF">FF100_34860</name>
</gene>
<keyword evidence="3" id="KW-0804">Transcription</keyword>
<dbReference type="Pfam" id="PF00027">
    <property type="entry name" value="cNMP_binding"/>
    <property type="match status" value="1"/>
</dbReference>
<dbReference type="InterPro" id="IPR012318">
    <property type="entry name" value="HTH_CRP"/>
</dbReference>
<dbReference type="AlphaFoldDB" id="A0A5C4L6I9"/>
<dbReference type="PROSITE" id="PS51063">
    <property type="entry name" value="HTH_CRP_2"/>
    <property type="match status" value="1"/>
</dbReference>
<dbReference type="SMART" id="SM00419">
    <property type="entry name" value="HTH_CRP"/>
    <property type="match status" value="1"/>
</dbReference>
<dbReference type="GO" id="GO:0005829">
    <property type="term" value="C:cytosol"/>
    <property type="evidence" value="ECO:0007669"/>
    <property type="project" value="TreeGrafter"/>
</dbReference>
<dbReference type="Gene3D" id="1.10.10.10">
    <property type="entry name" value="Winged helix-like DNA-binding domain superfamily/Winged helix DNA-binding domain"/>
    <property type="match status" value="1"/>
</dbReference>
<feature type="domain" description="HTH crp-type" evidence="4">
    <location>
        <begin position="188"/>
        <end position="262"/>
    </location>
</feature>
<dbReference type="GO" id="GO:0003700">
    <property type="term" value="F:DNA-binding transcription factor activity"/>
    <property type="evidence" value="ECO:0007669"/>
    <property type="project" value="TreeGrafter"/>
</dbReference>
<dbReference type="InterPro" id="IPR036388">
    <property type="entry name" value="WH-like_DNA-bd_sf"/>
</dbReference>
<dbReference type="InterPro" id="IPR000595">
    <property type="entry name" value="cNMP-bd_dom"/>
</dbReference>
<dbReference type="EMBL" id="VDDA01000051">
    <property type="protein sequence ID" value="TNC06277.1"/>
    <property type="molecule type" value="Genomic_DNA"/>
</dbReference>
<evidence type="ECO:0000256" key="1">
    <source>
        <dbReference type="ARBA" id="ARBA00023015"/>
    </source>
</evidence>
<evidence type="ECO:0000259" key="4">
    <source>
        <dbReference type="PROSITE" id="PS51063"/>
    </source>
</evidence>
<dbReference type="Gene3D" id="2.60.120.10">
    <property type="entry name" value="Jelly Rolls"/>
    <property type="match status" value="1"/>
</dbReference>
<dbReference type="PANTHER" id="PTHR24567">
    <property type="entry name" value="CRP FAMILY TRANSCRIPTIONAL REGULATORY PROTEIN"/>
    <property type="match status" value="1"/>
</dbReference>
<evidence type="ECO:0000313" key="5">
    <source>
        <dbReference type="EMBL" id="TNC06277.1"/>
    </source>
</evidence>
<keyword evidence="6" id="KW-1185">Reference proteome</keyword>
<comment type="caution">
    <text evidence="5">The sequence shown here is derived from an EMBL/GenBank/DDBJ whole genome shotgun (WGS) entry which is preliminary data.</text>
</comment>
<dbReference type="InterPro" id="IPR036390">
    <property type="entry name" value="WH_DNA-bd_sf"/>
</dbReference>
<dbReference type="InterPro" id="IPR014710">
    <property type="entry name" value="RmlC-like_jellyroll"/>
</dbReference>
<protein>
    <submittedName>
        <fullName evidence="5">Crp/Fnr family transcriptional regulator</fullName>
    </submittedName>
</protein>
<dbReference type="InterPro" id="IPR050397">
    <property type="entry name" value="Env_Response_Regulators"/>
</dbReference>
<keyword evidence="2" id="KW-0238">DNA-binding</keyword>
<evidence type="ECO:0000256" key="3">
    <source>
        <dbReference type="ARBA" id="ARBA00023163"/>
    </source>
</evidence>
<accession>A0A5C4L6I9</accession>
<keyword evidence="1" id="KW-0805">Transcription regulation</keyword>
<dbReference type="Proteomes" id="UP000305267">
    <property type="component" value="Unassembled WGS sequence"/>
</dbReference>
<dbReference type="SUPFAM" id="SSF51206">
    <property type="entry name" value="cAMP-binding domain-like"/>
    <property type="match status" value="1"/>
</dbReference>
<proteinExistence type="predicted"/>
<name>A0A5C4L6I9_9HYPH</name>
<dbReference type="GO" id="GO:0003677">
    <property type="term" value="F:DNA binding"/>
    <property type="evidence" value="ECO:0007669"/>
    <property type="project" value="UniProtKB-KW"/>
</dbReference>
<dbReference type="OrthoDB" id="7584044at2"/>
<sequence length="297" mass="33358">MSDRFWSLSTRVETCTRRLCTRAYFGSMEFSKNPAQARVLGGQMLSPLIQKIETRFHLSDYDRKALHQLSARLVRVMAHRDLIEEGKASDHITFIRSGFACRYRILPDGGRAIIAYLVPGDTCDLYAPLLGRMDHAVATVTRCDVAVVSRQDLGMLTSDHPAIAGALHITDLVDEAISREWLVSMGRRSAEKQIAHLLCELLARLQVVGLATSDSYEFPITQADLADAAGLSVVHTNRVLQTLRAEGLIVLRNKTLFVPDLNRLHTFSDFDTRYLHLPQNLYSAERRRIISGVARLQ</sequence>
<dbReference type="Pfam" id="PF13545">
    <property type="entry name" value="HTH_Crp_2"/>
    <property type="match status" value="1"/>
</dbReference>